<dbReference type="PRINTS" id="PR00455">
    <property type="entry name" value="HTHTETR"/>
</dbReference>
<dbReference type="InterPro" id="IPR009057">
    <property type="entry name" value="Homeodomain-like_sf"/>
</dbReference>
<dbReference type="PANTHER" id="PTHR30055">
    <property type="entry name" value="HTH-TYPE TRANSCRIPTIONAL REGULATOR RUTR"/>
    <property type="match status" value="1"/>
</dbReference>
<dbReference type="InterPro" id="IPR001647">
    <property type="entry name" value="HTH_TetR"/>
</dbReference>
<protein>
    <submittedName>
        <fullName evidence="7">TetR family transcriptional regulator</fullName>
    </submittedName>
</protein>
<evidence type="ECO:0000256" key="3">
    <source>
        <dbReference type="ARBA" id="ARBA00023163"/>
    </source>
</evidence>
<dbReference type="SUPFAM" id="SSF46689">
    <property type="entry name" value="Homeodomain-like"/>
    <property type="match status" value="1"/>
</dbReference>
<keyword evidence="2 4" id="KW-0238">DNA-binding</keyword>
<comment type="caution">
    <text evidence="7">The sequence shown here is derived from an EMBL/GenBank/DDBJ whole genome shotgun (WGS) entry which is preliminary data.</text>
</comment>
<feature type="region of interest" description="Disordered" evidence="5">
    <location>
        <begin position="17"/>
        <end position="49"/>
    </location>
</feature>
<dbReference type="Proteomes" id="UP000664399">
    <property type="component" value="Unassembled WGS sequence"/>
</dbReference>
<feature type="domain" description="HTH tetR-type" evidence="6">
    <location>
        <begin position="49"/>
        <end position="109"/>
    </location>
</feature>
<dbReference type="EMBL" id="JAFVMG010000021">
    <property type="protein sequence ID" value="MBO1329408.1"/>
    <property type="molecule type" value="Genomic_DNA"/>
</dbReference>
<feature type="DNA-binding region" description="H-T-H motif" evidence="4">
    <location>
        <begin position="72"/>
        <end position="91"/>
    </location>
</feature>
<keyword evidence="3" id="KW-0804">Transcription</keyword>
<sequence>MPLHNCPHSSCIWSARPLPLSSSHPHTPSSLIEGQGEGAPLSRREARRQETHEALVSAAMTLLATKGFEETTTDEIAQVAGVSRRTLFRYFPTKADIVTAWTQQMTDVLRAHVAGCPSGTSPQAMLCSALEAVVPHMAQTPPEAYAFVYLIERTPALLPVSLRKYAQWEDSLADALSHHLTDQPDSMLAARVAARSGIAAFRTAIDEWIRLKGRQPLVPIMRKVMTLQASILHAP</sequence>
<dbReference type="Gene3D" id="1.10.357.10">
    <property type="entry name" value="Tetracycline Repressor, domain 2"/>
    <property type="match status" value="1"/>
</dbReference>
<dbReference type="Gene3D" id="1.10.10.60">
    <property type="entry name" value="Homeodomain-like"/>
    <property type="match status" value="1"/>
</dbReference>
<dbReference type="InterPro" id="IPR041347">
    <property type="entry name" value="MftR_C"/>
</dbReference>
<evidence type="ECO:0000259" key="6">
    <source>
        <dbReference type="PROSITE" id="PS50977"/>
    </source>
</evidence>
<name>A0ABS3LPW1_9PROT</name>
<dbReference type="PANTHER" id="PTHR30055:SF238">
    <property type="entry name" value="MYCOFACTOCIN BIOSYNTHESIS TRANSCRIPTIONAL REGULATOR MFTR-RELATED"/>
    <property type="match status" value="1"/>
</dbReference>
<evidence type="ECO:0000256" key="2">
    <source>
        <dbReference type="ARBA" id="ARBA00023125"/>
    </source>
</evidence>
<dbReference type="PROSITE" id="PS01081">
    <property type="entry name" value="HTH_TETR_1"/>
    <property type="match status" value="1"/>
</dbReference>
<keyword evidence="1" id="KW-0805">Transcription regulation</keyword>
<evidence type="ECO:0000256" key="4">
    <source>
        <dbReference type="PROSITE-ProRule" id="PRU00335"/>
    </source>
</evidence>
<reference evidence="7 8" key="1">
    <citation type="submission" date="2021-03" db="EMBL/GenBank/DDBJ databases">
        <title>The complete genome sequence of Acetobacter suratthaniensis TBRC 1719.</title>
        <authorList>
            <person name="Charoenyingcharoen P."/>
            <person name="Yukphan P."/>
        </authorList>
    </citation>
    <scope>NUCLEOTIDE SEQUENCE [LARGE SCALE GENOMIC DNA]</scope>
    <source>
        <strain evidence="7 8">TBRC 1719</strain>
    </source>
</reference>
<accession>A0ABS3LPW1</accession>
<dbReference type="InterPro" id="IPR050109">
    <property type="entry name" value="HTH-type_TetR-like_transc_reg"/>
</dbReference>
<organism evidence="7 8">
    <name type="scientific">Acetobacter suratthaniensis</name>
    <dbReference type="NCBI Taxonomy" id="1502841"/>
    <lineage>
        <taxon>Bacteria</taxon>
        <taxon>Pseudomonadati</taxon>
        <taxon>Pseudomonadota</taxon>
        <taxon>Alphaproteobacteria</taxon>
        <taxon>Acetobacterales</taxon>
        <taxon>Acetobacteraceae</taxon>
        <taxon>Acetobacter</taxon>
    </lineage>
</organism>
<evidence type="ECO:0000313" key="8">
    <source>
        <dbReference type="Proteomes" id="UP000664399"/>
    </source>
</evidence>
<evidence type="ECO:0000256" key="5">
    <source>
        <dbReference type="SAM" id="MobiDB-lite"/>
    </source>
</evidence>
<feature type="compositionally biased region" description="Low complexity" evidence="5">
    <location>
        <begin position="17"/>
        <end position="31"/>
    </location>
</feature>
<dbReference type="Pfam" id="PF00440">
    <property type="entry name" value="TetR_N"/>
    <property type="match status" value="1"/>
</dbReference>
<dbReference type="PROSITE" id="PS50977">
    <property type="entry name" value="HTH_TETR_2"/>
    <property type="match status" value="1"/>
</dbReference>
<dbReference type="InterPro" id="IPR023772">
    <property type="entry name" value="DNA-bd_HTH_TetR-type_CS"/>
</dbReference>
<evidence type="ECO:0000256" key="1">
    <source>
        <dbReference type="ARBA" id="ARBA00023015"/>
    </source>
</evidence>
<dbReference type="Pfam" id="PF17754">
    <property type="entry name" value="TetR_C_14"/>
    <property type="match status" value="1"/>
</dbReference>
<evidence type="ECO:0000313" key="7">
    <source>
        <dbReference type="EMBL" id="MBO1329408.1"/>
    </source>
</evidence>
<gene>
    <name evidence="7" type="ORF">J2D75_13105</name>
</gene>
<keyword evidence="8" id="KW-1185">Reference proteome</keyword>
<proteinExistence type="predicted"/>